<dbReference type="Gene3D" id="1.10.260.40">
    <property type="entry name" value="lambda repressor-like DNA-binding domains"/>
    <property type="match status" value="1"/>
</dbReference>
<dbReference type="CDD" id="cd00093">
    <property type="entry name" value="HTH_XRE"/>
    <property type="match status" value="1"/>
</dbReference>
<accession>E0NUQ0</accession>
<dbReference type="OrthoDB" id="1080574at2"/>
<name>E0NUQ0_9BACT</name>
<proteinExistence type="predicted"/>
<dbReference type="SUPFAM" id="SSF47413">
    <property type="entry name" value="lambda repressor-like DNA-binding domains"/>
    <property type="match status" value="1"/>
</dbReference>
<dbReference type="InterPro" id="IPR001387">
    <property type="entry name" value="Cro/C1-type_HTH"/>
</dbReference>
<keyword evidence="3" id="KW-1185">Reference proteome</keyword>
<evidence type="ECO:0000259" key="1">
    <source>
        <dbReference type="PROSITE" id="PS50943"/>
    </source>
</evidence>
<gene>
    <name evidence="2" type="ORF">HMPREF0658_1905</name>
</gene>
<dbReference type="InterPro" id="IPR010982">
    <property type="entry name" value="Lambda_DNA-bd_dom_sf"/>
</dbReference>
<dbReference type="RefSeq" id="WP_006950252.1">
    <property type="nucleotide sequence ID" value="NZ_BAJI01000012.1"/>
</dbReference>
<dbReference type="HOGENOM" id="CLU_066192_34_1_10"/>
<dbReference type="EMBL" id="AEEI01000053">
    <property type="protein sequence ID" value="EFM01157.1"/>
    <property type="molecule type" value="Genomic_DNA"/>
</dbReference>
<dbReference type="BioCyc" id="PMAR862515-HMP:GMOO-1931-MONOMER"/>
<dbReference type="AlphaFoldDB" id="E0NUQ0"/>
<organism evidence="2 3">
    <name type="scientific">Hoylesella marshii DSM 16973 = JCM 13450</name>
    <dbReference type="NCBI Taxonomy" id="862515"/>
    <lineage>
        <taxon>Bacteria</taxon>
        <taxon>Pseudomonadati</taxon>
        <taxon>Bacteroidota</taxon>
        <taxon>Bacteroidia</taxon>
        <taxon>Bacteroidales</taxon>
        <taxon>Prevotellaceae</taxon>
        <taxon>Hoylesella</taxon>
    </lineage>
</organism>
<sequence>MGKTKYQQTIIAKLRRLREEKGYSQQKIGYILGLSNGQVGNIESTKQTHKYTLSQIRTLCKEFHVRIEQIFLEEDDHETKDVIDLLIDRIIAYGES</sequence>
<dbReference type="eggNOG" id="COG1476">
    <property type="taxonomic scope" value="Bacteria"/>
</dbReference>
<evidence type="ECO:0000313" key="3">
    <source>
        <dbReference type="Proteomes" id="UP000004394"/>
    </source>
</evidence>
<comment type="caution">
    <text evidence="2">The sequence shown here is derived from an EMBL/GenBank/DDBJ whole genome shotgun (WGS) entry which is preliminary data.</text>
</comment>
<dbReference type="PROSITE" id="PS50943">
    <property type="entry name" value="HTH_CROC1"/>
    <property type="match status" value="1"/>
</dbReference>
<protein>
    <recommendedName>
        <fullName evidence="1">HTH cro/C1-type domain-containing protein</fullName>
    </recommendedName>
</protein>
<dbReference type="GO" id="GO:0003677">
    <property type="term" value="F:DNA binding"/>
    <property type="evidence" value="ECO:0007669"/>
    <property type="project" value="InterPro"/>
</dbReference>
<evidence type="ECO:0000313" key="2">
    <source>
        <dbReference type="EMBL" id="EFM01157.1"/>
    </source>
</evidence>
<dbReference type="SMART" id="SM00530">
    <property type="entry name" value="HTH_XRE"/>
    <property type="match status" value="1"/>
</dbReference>
<reference evidence="2" key="1">
    <citation type="submission" date="2010-07" db="EMBL/GenBank/DDBJ databases">
        <authorList>
            <person name="Muzny D."/>
            <person name="Qin X."/>
            <person name="Deng J."/>
            <person name="Jiang H."/>
            <person name="Liu Y."/>
            <person name="Qu J."/>
            <person name="Song X.-Z."/>
            <person name="Zhang L."/>
            <person name="Thornton R."/>
            <person name="Coyle M."/>
            <person name="Francisco L."/>
            <person name="Jackson L."/>
            <person name="Javaid M."/>
            <person name="Korchina V."/>
            <person name="Kovar C."/>
            <person name="Mata R."/>
            <person name="Mathew T."/>
            <person name="Ngo R."/>
            <person name="Nguyen L."/>
            <person name="Nguyen N."/>
            <person name="Okwuonu G."/>
            <person name="Ongeri F."/>
            <person name="Pham C."/>
            <person name="Simmons D."/>
            <person name="Wilczek-Boney K."/>
            <person name="Hale W."/>
            <person name="Jakkamsetti A."/>
            <person name="Pham P."/>
            <person name="Ruth R."/>
            <person name="San Lucas F."/>
            <person name="Warren J."/>
            <person name="Zhang J."/>
            <person name="Zhao Z."/>
            <person name="Zhou C."/>
            <person name="Zhu D."/>
            <person name="Lee S."/>
            <person name="Bess C."/>
            <person name="Blankenburg K."/>
            <person name="Forbes L."/>
            <person name="Fu Q."/>
            <person name="Gubbala S."/>
            <person name="Hirani K."/>
            <person name="Jayaseelan J.C."/>
            <person name="Lara F."/>
            <person name="Munidasa M."/>
            <person name="Palculict T."/>
            <person name="Patil S."/>
            <person name="Pu L.-L."/>
            <person name="Saada N."/>
            <person name="Tang L."/>
            <person name="Weissenberger G."/>
            <person name="Zhu Y."/>
            <person name="Hemphill L."/>
            <person name="Shang Y."/>
            <person name="Youmans B."/>
            <person name="Ayvaz T."/>
            <person name="Ross M."/>
            <person name="Santibanez J."/>
            <person name="Aqrawi P."/>
            <person name="Gross S."/>
            <person name="Joshi V."/>
            <person name="Fowler G."/>
            <person name="Nazareth L."/>
            <person name="Reid J."/>
            <person name="Worley K."/>
            <person name="Petrosino J."/>
            <person name="Highlander S."/>
            <person name="Gibbs R."/>
        </authorList>
    </citation>
    <scope>NUCLEOTIDE SEQUENCE [LARGE SCALE GENOMIC DNA]</scope>
    <source>
        <strain evidence="2">DSM 16973</strain>
    </source>
</reference>
<dbReference type="STRING" id="862515.HMPREF0658_1905"/>
<dbReference type="Proteomes" id="UP000004394">
    <property type="component" value="Unassembled WGS sequence"/>
</dbReference>
<feature type="domain" description="HTH cro/C1-type" evidence="1">
    <location>
        <begin position="14"/>
        <end position="70"/>
    </location>
</feature>